<dbReference type="EMBL" id="BT070280">
    <property type="protein sequence ID" value="ACN39799.1"/>
    <property type="molecule type" value="mRNA"/>
</dbReference>
<name>C0PPQ9_PICSI</name>
<dbReference type="AlphaFoldDB" id="C0PPQ9"/>
<dbReference type="PANTHER" id="PTHR31871:SF1">
    <property type="entry name" value="HISTIDINE-TRNA LIGASE"/>
    <property type="match status" value="1"/>
</dbReference>
<accession>C0PPQ9</accession>
<feature type="compositionally biased region" description="Polar residues" evidence="1">
    <location>
        <begin position="32"/>
        <end position="48"/>
    </location>
</feature>
<proteinExistence type="evidence at transcript level"/>
<dbReference type="Pfam" id="PF09713">
    <property type="entry name" value="A_thal_3526"/>
    <property type="match status" value="1"/>
</dbReference>
<reference evidence="2" key="1">
    <citation type="submission" date="2009-02" db="EMBL/GenBank/DDBJ databases">
        <title>Full length sequence-verified cDNA sequences from Sitka spruce (Picea sitchensis).</title>
        <authorList>
            <person name="Reid K.E."/>
            <person name="Liao N."/>
            <person name="Ralph S."/>
            <person name="Kolosova N."/>
            <person name="Oddy C."/>
            <person name="Moore R."/>
            <person name="Mayo M."/>
            <person name="Wagner S."/>
            <person name="King J."/>
            <person name="Yanchuk A."/>
            <person name="Holt R."/>
            <person name="Jones S."/>
            <person name="Marra M."/>
            <person name="Ritland C.E."/>
            <person name="Ritland K."/>
            <person name="Bohlmann J."/>
        </authorList>
    </citation>
    <scope>NUCLEOTIDE SEQUENCE</scope>
    <source>
        <tissue evidence="2">Green portion of the leader tissue</tissue>
    </source>
</reference>
<evidence type="ECO:0000256" key="1">
    <source>
        <dbReference type="SAM" id="MobiDB-lite"/>
    </source>
</evidence>
<evidence type="ECO:0008006" key="3">
    <source>
        <dbReference type="Google" id="ProtNLM"/>
    </source>
</evidence>
<dbReference type="NCBIfam" id="TIGR01589">
    <property type="entry name" value="A_thal_3526"/>
    <property type="match status" value="1"/>
</dbReference>
<feature type="compositionally biased region" description="Polar residues" evidence="1">
    <location>
        <begin position="67"/>
        <end position="90"/>
    </location>
</feature>
<sequence length="408" mass="44883">MPQPQPSPSPPNQNSKRIQPQPQTYSDPPATSPRSQPVEPQQDQEQYHSPQESTEQLSLLELSEQQGDQQPIPSNEAIVTNSGSEPISNGHTRKVSFEDIQLVQNLIERCLQLYMSQDEVIKTLLNQARIEPGFTSLVWQKLEEQNHDFFKAYYARLKLKNQIILFNHLLEQQYQFMNMQMPPKFPLAPIHNAHHLPIGYPVLPHPPLMATGHPHMVPMSCGPSSIPVVNGASFQENFPAFQGSPVTDNLTDIPMDVHPVVHSPSHAISAMNDMSLSPTSVMSSGPFAINPADICGIGMPLDGNFPSGDNPGPSGIGTLDMGPDGESGGVRDSLKSLSQLPRNFSLSDLTADLTHGDLGSLGSYSGSPFLTPETEVYFRSPDKDDIDEEKMLESIIEPCYQSDEENEG</sequence>
<feature type="region of interest" description="Disordered" evidence="1">
    <location>
        <begin position="306"/>
        <end position="333"/>
    </location>
</feature>
<organism evidence="2">
    <name type="scientific">Picea sitchensis</name>
    <name type="common">Sitka spruce</name>
    <name type="synonym">Pinus sitchensis</name>
    <dbReference type="NCBI Taxonomy" id="3332"/>
    <lineage>
        <taxon>Eukaryota</taxon>
        <taxon>Viridiplantae</taxon>
        <taxon>Streptophyta</taxon>
        <taxon>Embryophyta</taxon>
        <taxon>Tracheophyta</taxon>
        <taxon>Spermatophyta</taxon>
        <taxon>Pinopsida</taxon>
        <taxon>Pinidae</taxon>
        <taxon>Conifers I</taxon>
        <taxon>Pinales</taxon>
        <taxon>Pinaceae</taxon>
        <taxon>Picea</taxon>
    </lineage>
</organism>
<dbReference type="InterPro" id="IPR006476">
    <property type="entry name" value="CHP01589_pln"/>
</dbReference>
<feature type="region of interest" description="Disordered" evidence="1">
    <location>
        <begin position="1"/>
        <end position="92"/>
    </location>
</feature>
<feature type="compositionally biased region" description="Pro residues" evidence="1">
    <location>
        <begin position="1"/>
        <end position="11"/>
    </location>
</feature>
<feature type="compositionally biased region" description="Low complexity" evidence="1">
    <location>
        <begin position="49"/>
        <end position="66"/>
    </location>
</feature>
<dbReference type="OMA" id="INPADIC"/>
<evidence type="ECO:0000313" key="2">
    <source>
        <dbReference type="EMBL" id="ACN39799.1"/>
    </source>
</evidence>
<dbReference type="PANTHER" id="PTHR31871">
    <property type="entry name" value="OS02G0137100 PROTEIN"/>
    <property type="match status" value="1"/>
</dbReference>
<feature type="compositionally biased region" description="Polar residues" evidence="1">
    <location>
        <begin position="16"/>
        <end position="26"/>
    </location>
</feature>
<protein>
    <recommendedName>
        <fullName evidence="3">Angiotensin-converting enzyme 2</fullName>
    </recommendedName>
</protein>